<dbReference type="Proteomes" id="UP001165960">
    <property type="component" value="Unassembled WGS sequence"/>
</dbReference>
<evidence type="ECO:0000313" key="2">
    <source>
        <dbReference type="Proteomes" id="UP001165960"/>
    </source>
</evidence>
<keyword evidence="2" id="KW-1185">Reference proteome</keyword>
<dbReference type="EMBL" id="QTSX02006510">
    <property type="protein sequence ID" value="KAJ9053531.1"/>
    <property type="molecule type" value="Genomic_DNA"/>
</dbReference>
<evidence type="ECO:0000313" key="1">
    <source>
        <dbReference type="EMBL" id="KAJ9053531.1"/>
    </source>
</evidence>
<reference evidence="1" key="1">
    <citation type="submission" date="2022-04" db="EMBL/GenBank/DDBJ databases">
        <title>Genome of the entomopathogenic fungus Entomophthora muscae.</title>
        <authorList>
            <person name="Elya C."/>
            <person name="Lovett B.R."/>
            <person name="Lee E."/>
            <person name="Macias A.M."/>
            <person name="Hajek A.E."/>
            <person name="De Bivort B.L."/>
            <person name="Kasson M.T."/>
            <person name="De Fine Licht H.H."/>
            <person name="Stajich J.E."/>
        </authorList>
    </citation>
    <scope>NUCLEOTIDE SEQUENCE</scope>
    <source>
        <strain evidence="1">Berkeley</strain>
    </source>
</reference>
<organism evidence="1 2">
    <name type="scientific">Entomophthora muscae</name>
    <dbReference type="NCBI Taxonomy" id="34485"/>
    <lineage>
        <taxon>Eukaryota</taxon>
        <taxon>Fungi</taxon>
        <taxon>Fungi incertae sedis</taxon>
        <taxon>Zoopagomycota</taxon>
        <taxon>Entomophthoromycotina</taxon>
        <taxon>Entomophthoromycetes</taxon>
        <taxon>Entomophthorales</taxon>
        <taxon>Entomophthoraceae</taxon>
        <taxon>Entomophthora</taxon>
    </lineage>
</organism>
<proteinExistence type="predicted"/>
<comment type="caution">
    <text evidence="1">The sequence shown here is derived from an EMBL/GenBank/DDBJ whole genome shotgun (WGS) entry which is preliminary data.</text>
</comment>
<gene>
    <name evidence="1" type="ORF">DSO57_1023257</name>
</gene>
<accession>A0ACC2RU11</accession>
<name>A0ACC2RU11_9FUNG</name>
<sequence>MKSLFTLLAGLSLVGSLKTEGSLTRRQELAYRPSASPPPYSPPSSSQGHAASTRSRTGGSSDAIAAQAEVPYPDDEYEECQEYYDYCYDPEEIKPPSASSSSYNH</sequence>
<protein>
    <submittedName>
        <fullName evidence="1">Uncharacterized protein</fullName>
    </submittedName>
</protein>